<dbReference type="PANTHER" id="PTHR42988">
    <property type="entry name" value="PHOSPHOHYDROLASE"/>
    <property type="match status" value="1"/>
</dbReference>
<reference evidence="6 7" key="1">
    <citation type="submission" date="2018-05" db="EMBL/GenBank/DDBJ databases">
        <title>Acuticoccus sediminis sp. nov., isolated from deep-sea sediment of Indian Ocean.</title>
        <authorList>
            <person name="Liu X."/>
            <person name="Lai Q."/>
            <person name="Du Y."/>
            <person name="Sun F."/>
            <person name="Zhang X."/>
            <person name="Wang S."/>
            <person name="Shao Z."/>
        </authorList>
    </citation>
    <scope>NUCLEOTIDE SEQUENCE [LARGE SCALE GENOMIC DNA]</scope>
    <source>
        <strain evidence="6 7">PTG4-2</strain>
    </source>
</reference>
<proteinExistence type="inferred from homology"/>
<dbReference type="SUPFAM" id="SSF56300">
    <property type="entry name" value="Metallo-dependent phosphatases"/>
    <property type="match status" value="1"/>
</dbReference>
<evidence type="ECO:0000256" key="2">
    <source>
        <dbReference type="ARBA" id="ARBA00022801"/>
    </source>
</evidence>
<dbReference type="EMBL" id="QHHQ01000005">
    <property type="protein sequence ID" value="RAH99266.1"/>
    <property type="molecule type" value="Genomic_DNA"/>
</dbReference>
<dbReference type="InterPro" id="IPR004843">
    <property type="entry name" value="Calcineurin-like_PHP"/>
</dbReference>
<dbReference type="InterPro" id="IPR029052">
    <property type="entry name" value="Metallo-depent_PP-like"/>
</dbReference>
<evidence type="ECO:0000256" key="1">
    <source>
        <dbReference type="ARBA" id="ARBA00022723"/>
    </source>
</evidence>
<gene>
    <name evidence="6" type="ORF">DLJ53_22245</name>
</gene>
<organism evidence="6 7">
    <name type="scientific">Acuticoccus sediminis</name>
    <dbReference type="NCBI Taxonomy" id="2184697"/>
    <lineage>
        <taxon>Bacteria</taxon>
        <taxon>Pseudomonadati</taxon>
        <taxon>Pseudomonadota</taxon>
        <taxon>Alphaproteobacteria</taxon>
        <taxon>Hyphomicrobiales</taxon>
        <taxon>Amorphaceae</taxon>
        <taxon>Acuticoccus</taxon>
    </lineage>
</organism>
<comment type="similarity">
    <text evidence="4">Belongs to the cyclic nucleotide phosphodiesterase class-III family.</text>
</comment>
<dbReference type="GO" id="GO:0016787">
    <property type="term" value="F:hydrolase activity"/>
    <property type="evidence" value="ECO:0007669"/>
    <property type="project" value="UniProtKB-KW"/>
</dbReference>
<evidence type="ECO:0000256" key="3">
    <source>
        <dbReference type="ARBA" id="ARBA00023004"/>
    </source>
</evidence>
<dbReference type="AlphaFoldDB" id="A0A8B2NUE2"/>
<keyword evidence="1" id="KW-0479">Metal-binding</keyword>
<dbReference type="RefSeq" id="WP_111349380.1">
    <property type="nucleotide sequence ID" value="NZ_JAIWKD010000006.1"/>
</dbReference>
<dbReference type="Pfam" id="PF00149">
    <property type="entry name" value="Metallophos"/>
    <property type="match status" value="1"/>
</dbReference>
<evidence type="ECO:0000313" key="6">
    <source>
        <dbReference type="EMBL" id="RAH99266.1"/>
    </source>
</evidence>
<keyword evidence="3" id="KW-0408">Iron</keyword>
<dbReference type="OrthoDB" id="651281at2"/>
<dbReference type="InterPro" id="IPR050884">
    <property type="entry name" value="CNP_phosphodiesterase-III"/>
</dbReference>
<name>A0A8B2NUE2_9HYPH</name>
<dbReference type="PANTHER" id="PTHR42988:SF2">
    <property type="entry name" value="CYCLIC NUCLEOTIDE PHOSPHODIESTERASE CBUA0032-RELATED"/>
    <property type="match status" value="1"/>
</dbReference>
<evidence type="ECO:0000256" key="4">
    <source>
        <dbReference type="ARBA" id="ARBA00025742"/>
    </source>
</evidence>
<protein>
    <submittedName>
        <fullName evidence="6">Metallophosphatase</fullName>
    </submittedName>
</protein>
<feature type="domain" description="Calcineurin-like phosphoesterase" evidence="5">
    <location>
        <begin position="3"/>
        <end position="219"/>
    </location>
</feature>
<dbReference type="GO" id="GO:0046872">
    <property type="term" value="F:metal ion binding"/>
    <property type="evidence" value="ECO:0007669"/>
    <property type="project" value="UniProtKB-KW"/>
</dbReference>
<sequence length="291" mass="30741">MRLRLAHLSDPHLSPFPKPTLGELVSKRVFGYANWVKNRKGSLVQADLDRLIADMRAQNPNHYCVTGDLVNIATDAEVAAARAWLEKLGPAQRVSVVLGNHDAYVPGAACRAVQAYGSYIPGGNFPYARRLGAVALVGVSTAVATPPLVASGRVGGSQLSSLAALLDRHDDAYKVVMIHHPPDASLASGRRGLTDVTAVREVLAAGCADLVLHGHTHKPSLTFLETPRGRAAVIGVPSASSDGSSHPPGAWAMIDIDTDARTVHLTRRGRVNGGESIRTIETVEIEANAVA</sequence>
<keyword evidence="2" id="KW-0378">Hydrolase</keyword>
<dbReference type="Gene3D" id="3.60.21.10">
    <property type="match status" value="1"/>
</dbReference>
<comment type="caution">
    <text evidence="6">The sequence shown here is derived from an EMBL/GenBank/DDBJ whole genome shotgun (WGS) entry which is preliminary data.</text>
</comment>
<dbReference type="Proteomes" id="UP000249590">
    <property type="component" value="Unassembled WGS sequence"/>
</dbReference>
<evidence type="ECO:0000259" key="5">
    <source>
        <dbReference type="Pfam" id="PF00149"/>
    </source>
</evidence>
<evidence type="ECO:0000313" key="7">
    <source>
        <dbReference type="Proteomes" id="UP000249590"/>
    </source>
</evidence>
<keyword evidence="7" id="KW-1185">Reference proteome</keyword>
<accession>A0A8B2NUE2</accession>